<dbReference type="AlphaFoldDB" id="A0A3E1K7X2"/>
<dbReference type="InterPro" id="IPR001509">
    <property type="entry name" value="Epimerase_deHydtase"/>
</dbReference>
<gene>
    <name evidence="2" type="ORF">DZC52_08760</name>
</gene>
<dbReference type="InterPro" id="IPR051207">
    <property type="entry name" value="ComplexI_NDUFA9_subunit"/>
</dbReference>
<dbReference type="InterPro" id="IPR036291">
    <property type="entry name" value="NAD(P)-bd_dom_sf"/>
</dbReference>
<evidence type="ECO:0000313" key="2">
    <source>
        <dbReference type="EMBL" id="RFF30160.1"/>
    </source>
</evidence>
<feature type="domain" description="NAD-dependent epimerase/dehydratase" evidence="1">
    <location>
        <begin position="3"/>
        <end position="212"/>
    </location>
</feature>
<dbReference type="GO" id="GO:0044877">
    <property type="term" value="F:protein-containing complex binding"/>
    <property type="evidence" value="ECO:0007669"/>
    <property type="project" value="TreeGrafter"/>
</dbReference>
<evidence type="ECO:0000259" key="1">
    <source>
        <dbReference type="Pfam" id="PF01370"/>
    </source>
</evidence>
<keyword evidence="3" id="KW-1185">Reference proteome</keyword>
<dbReference type="PANTHER" id="PTHR12126:SF11">
    <property type="entry name" value="NADH DEHYDROGENASE [UBIQUINONE] 1 ALPHA SUBCOMPLEX SUBUNIT 9, MITOCHONDRIAL"/>
    <property type="match status" value="1"/>
</dbReference>
<dbReference type="Gene3D" id="3.40.50.720">
    <property type="entry name" value="NAD(P)-binding Rossmann-like Domain"/>
    <property type="match status" value="1"/>
</dbReference>
<dbReference type="PANTHER" id="PTHR12126">
    <property type="entry name" value="NADH-UBIQUINONE OXIDOREDUCTASE 39 KDA SUBUNIT-RELATED"/>
    <property type="match status" value="1"/>
</dbReference>
<dbReference type="OrthoDB" id="9776313at2"/>
<evidence type="ECO:0000313" key="3">
    <source>
        <dbReference type="Proteomes" id="UP000260351"/>
    </source>
</evidence>
<dbReference type="Pfam" id="PF01370">
    <property type="entry name" value="Epimerase"/>
    <property type="match status" value="1"/>
</dbReference>
<comment type="caution">
    <text evidence="2">The sequence shown here is derived from an EMBL/GenBank/DDBJ whole genome shotgun (WGS) entry which is preliminary data.</text>
</comment>
<dbReference type="RefSeq" id="WP_116650761.1">
    <property type="nucleotide sequence ID" value="NZ_QUZK01000037.1"/>
</dbReference>
<dbReference type="EMBL" id="QUZK01000037">
    <property type="protein sequence ID" value="RFF30160.1"/>
    <property type="molecule type" value="Genomic_DNA"/>
</dbReference>
<dbReference type="SUPFAM" id="SSF51735">
    <property type="entry name" value="NAD(P)-binding Rossmann-fold domains"/>
    <property type="match status" value="1"/>
</dbReference>
<sequence>MKVLILGGSGFVGSHLTRRLAREGHEVSVVTRYAPGCKHLWVIPQATIRQFDPFDSERLVEELRGHDVAINLVGILNERGFGGSGFRRVHVELVEKLIEACVEAGVPRLIQMSGLNAGRGESHYLRTRGEGEARVRSADREGRLAGTILRASTIFGSDDSFLNRFAGLLKISPVLPLARPQAKFAPVFIDDVVEAFVRVLADDETAGQTYELCGSEEWTLIGIVRWLRDQLELRRIVIGLPDFLGRLQGMVFDFVPGKPFSSDNYKSLKIDSLCQSDGFKALGIRPWGLAERATSWLRPVGKQARYQQFRRQARRERT</sequence>
<protein>
    <submittedName>
        <fullName evidence="2">Complex I NDUFA9 subunit family protein</fullName>
    </submittedName>
</protein>
<dbReference type="CDD" id="cd05271">
    <property type="entry name" value="NDUFA9_like_SDR_a"/>
    <property type="match status" value="1"/>
</dbReference>
<proteinExistence type="predicted"/>
<dbReference type="Proteomes" id="UP000260351">
    <property type="component" value="Unassembled WGS sequence"/>
</dbReference>
<name>A0A3E1K7X2_9GAMM</name>
<reference evidence="2 3" key="1">
    <citation type="submission" date="2018-08" db="EMBL/GenBank/DDBJ databases">
        <title>Wenzhouxiangella salilacus sp. nov., a novel bacterium isolated from a saline lake in Xinjiang Province, China.</title>
        <authorList>
            <person name="Han S."/>
        </authorList>
    </citation>
    <scope>NUCLEOTIDE SEQUENCE [LARGE SCALE GENOMIC DNA]</scope>
    <source>
        <strain evidence="2 3">XDB06</strain>
    </source>
</reference>
<accession>A0A3E1K7X2</accession>
<organism evidence="2 3">
    <name type="scientific">Wenzhouxiangella sediminis</name>
    <dbReference type="NCBI Taxonomy" id="1792836"/>
    <lineage>
        <taxon>Bacteria</taxon>
        <taxon>Pseudomonadati</taxon>
        <taxon>Pseudomonadota</taxon>
        <taxon>Gammaproteobacteria</taxon>
        <taxon>Chromatiales</taxon>
        <taxon>Wenzhouxiangellaceae</taxon>
        <taxon>Wenzhouxiangella</taxon>
    </lineage>
</organism>